<protein>
    <submittedName>
        <fullName evidence="5">O-methyltransferas-like protein family 3</fullName>
    </submittedName>
</protein>
<evidence type="ECO:0000313" key="5">
    <source>
        <dbReference type="EMBL" id="KAF2005322.1"/>
    </source>
</evidence>
<proteinExistence type="inferred from homology"/>
<comment type="similarity">
    <text evidence="4">Belongs to the class I-like SAM-binding methyltransferase superfamily. Cation-dependent O-methyltransferase family.</text>
</comment>
<evidence type="ECO:0000256" key="4">
    <source>
        <dbReference type="ARBA" id="ARBA00023453"/>
    </source>
</evidence>
<dbReference type="PANTHER" id="PTHR10509:SF14">
    <property type="entry name" value="CAFFEOYL-COA O-METHYLTRANSFERASE 3-RELATED"/>
    <property type="match status" value="1"/>
</dbReference>
<dbReference type="InterPro" id="IPR002935">
    <property type="entry name" value="SAM_O-MeTrfase"/>
</dbReference>
<dbReference type="PROSITE" id="PS51682">
    <property type="entry name" value="SAM_OMT_I"/>
    <property type="match status" value="1"/>
</dbReference>
<reference evidence="5" key="1">
    <citation type="journal article" date="2020" name="Stud. Mycol.">
        <title>101 Dothideomycetes genomes: a test case for predicting lifestyles and emergence of pathogens.</title>
        <authorList>
            <person name="Haridas S."/>
            <person name="Albert R."/>
            <person name="Binder M."/>
            <person name="Bloem J."/>
            <person name="Labutti K."/>
            <person name="Salamov A."/>
            <person name="Andreopoulos B."/>
            <person name="Baker S."/>
            <person name="Barry K."/>
            <person name="Bills G."/>
            <person name="Bluhm B."/>
            <person name="Cannon C."/>
            <person name="Castanera R."/>
            <person name="Culley D."/>
            <person name="Daum C."/>
            <person name="Ezra D."/>
            <person name="Gonzalez J."/>
            <person name="Henrissat B."/>
            <person name="Kuo A."/>
            <person name="Liang C."/>
            <person name="Lipzen A."/>
            <person name="Lutzoni F."/>
            <person name="Magnuson J."/>
            <person name="Mondo S."/>
            <person name="Nolan M."/>
            <person name="Ohm R."/>
            <person name="Pangilinan J."/>
            <person name="Park H.-J."/>
            <person name="Ramirez L."/>
            <person name="Alfaro M."/>
            <person name="Sun H."/>
            <person name="Tritt A."/>
            <person name="Yoshinaga Y."/>
            <person name="Zwiers L.-H."/>
            <person name="Turgeon B."/>
            <person name="Goodwin S."/>
            <person name="Spatafora J."/>
            <person name="Crous P."/>
            <person name="Grigoriev I."/>
        </authorList>
    </citation>
    <scope>NUCLEOTIDE SEQUENCE</scope>
    <source>
        <strain evidence="5">CBS 123094</strain>
    </source>
</reference>
<keyword evidence="6" id="KW-1185">Reference proteome</keyword>
<dbReference type="CDD" id="cd02440">
    <property type="entry name" value="AdoMet_MTases"/>
    <property type="match status" value="1"/>
</dbReference>
<dbReference type="GO" id="GO:0008171">
    <property type="term" value="F:O-methyltransferase activity"/>
    <property type="evidence" value="ECO:0007669"/>
    <property type="project" value="InterPro"/>
</dbReference>
<dbReference type="Pfam" id="PF01596">
    <property type="entry name" value="Methyltransf_3"/>
    <property type="match status" value="1"/>
</dbReference>
<evidence type="ECO:0000313" key="6">
    <source>
        <dbReference type="Proteomes" id="UP000799779"/>
    </source>
</evidence>
<sequence length="239" mass="26200">MSGQGLTYERDERWTAVDQYSFSHLHPKTSTTPSIEALEYALTNQEKSGLPDIAVSPSQGKFLKLQAQLIKAKNILEIGTLGGYSTIWLASASPDVKVTTVEVDPHHAEVAKATFKHAGVQDRVEVKLGPGLDVLPQLVEEVKQGKRDKYQLVFIDADKENNWNYVDLALGGLVESGTAIIVDNVVRKGQLADDKTEDSRILGARRVVENVGKDDRLDGVVVQTVGEKNYDGYLLAIVN</sequence>
<dbReference type="GO" id="GO:0008757">
    <property type="term" value="F:S-adenosylmethionine-dependent methyltransferase activity"/>
    <property type="evidence" value="ECO:0007669"/>
    <property type="project" value="TreeGrafter"/>
</dbReference>
<keyword evidence="1" id="KW-0489">Methyltransferase</keyword>
<dbReference type="Proteomes" id="UP000799779">
    <property type="component" value="Unassembled WGS sequence"/>
</dbReference>
<organism evidence="5 6">
    <name type="scientific">Amniculicola lignicola CBS 123094</name>
    <dbReference type="NCBI Taxonomy" id="1392246"/>
    <lineage>
        <taxon>Eukaryota</taxon>
        <taxon>Fungi</taxon>
        <taxon>Dikarya</taxon>
        <taxon>Ascomycota</taxon>
        <taxon>Pezizomycotina</taxon>
        <taxon>Dothideomycetes</taxon>
        <taxon>Pleosporomycetidae</taxon>
        <taxon>Pleosporales</taxon>
        <taxon>Amniculicolaceae</taxon>
        <taxon>Amniculicola</taxon>
    </lineage>
</organism>
<dbReference type="SUPFAM" id="SSF53335">
    <property type="entry name" value="S-adenosyl-L-methionine-dependent methyltransferases"/>
    <property type="match status" value="1"/>
</dbReference>
<evidence type="ECO:0000256" key="3">
    <source>
        <dbReference type="ARBA" id="ARBA00022691"/>
    </source>
</evidence>
<keyword evidence="2" id="KW-0808">Transferase</keyword>
<dbReference type="AlphaFoldDB" id="A0A6A5WUE3"/>
<name>A0A6A5WUE3_9PLEO</name>
<accession>A0A6A5WUE3</accession>
<dbReference type="InterPro" id="IPR050362">
    <property type="entry name" value="Cation-dep_OMT"/>
</dbReference>
<evidence type="ECO:0000256" key="1">
    <source>
        <dbReference type="ARBA" id="ARBA00022603"/>
    </source>
</evidence>
<dbReference type="PANTHER" id="PTHR10509">
    <property type="entry name" value="O-METHYLTRANSFERASE-RELATED"/>
    <property type="match status" value="1"/>
</dbReference>
<dbReference type="Gene3D" id="3.40.50.150">
    <property type="entry name" value="Vaccinia Virus protein VP39"/>
    <property type="match status" value="1"/>
</dbReference>
<keyword evidence="3" id="KW-0949">S-adenosyl-L-methionine</keyword>
<gene>
    <name evidence="5" type="ORF">P154DRAFT_518834</name>
</gene>
<dbReference type="InterPro" id="IPR029063">
    <property type="entry name" value="SAM-dependent_MTases_sf"/>
</dbReference>
<dbReference type="EMBL" id="ML977564">
    <property type="protein sequence ID" value="KAF2005322.1"/>
    <property type="molecule type" value="Genomic_DNA"/>
</dbReference>
<dbReference type="GO" id="GO:0032259">
    <property type="term" value="P:methylation"/>
    <property type="evidence" value="ECO:0007669"/>
    <property type="project" value="UniProtKB-KW"/>
</dbReference>
<dbReference type="OrthoDB" id="10251242at2759"/>
<evidence type="ECO:0000256" key="2">
    <source>
        <dbReference type="ARBA" id="ARBA00022679"/>
    </source>
</evidence>